<dbReference type="PRINTS" id="PR00081">
    <property type="entry name" value="GDHRDH"/>
</dbReference>
<dbReference type="PANTHER" id="PTHR42808:SF4">
    <property type="entry name" value="SHORT CHAIN DEHYDROGENASE"/>
    <property type="match status" value="1"/>
</dbReference>
<dbReference type="SUPFAM" id="SSF51735">
    <property type="entry name" value="NAD(P)-binding Rossmann-fold domains"/>
    <property type="match status" value="1"/>
</dbReference>
<dbReference type="InterPro" id="IPR051935">
    <property type="entry name" value="HSDL2"/>
</dbReference>
<gene>
    <name evidence="1" type="ORF">VSP0166_LOCUS3192</name>
</gene>
<dbReference type="PANTHER" id="PTHR42808">
    <property type="entry name" value="HYDROXYSTEROID DEHYDROGENASE-LIKE PROTEIN 2"/>
    <property type="match status" value="1"/>
</dbReference>
<sequence length="122" mass="13464">MSLKGRVAIVTGASRGIGREICLSLAREGCKVVAAAKTVEERPNLPGTVYSVAKEVEELGGEALPIQCDVRNDQSVERMIDETLKKFGRIDILINNAGALWWKDMVDTPMKRSCRFFSFSLC</sequence>
<dbReference type="Pfam" id="PF00106">
    <property type="entry name" value="adh_short"/>
    <property type="match status" value="1"/>
</dbReference>
<accession>A0A7S4HPZ5</accession>
<dbReference type="InterPro" id="IPR002347">
    <property type="entry name" value="SDR_fam"/>
</dbReference>
<organism evidence="1">
    <name type="scientific">Vannella robusta</name>
    <dbReference type="NCBI Taxonomy" id="1487602"/>
    <lineage>
        <taxon>Eukaryota</taxon>
        <taxon>Amoebozoa</taxon>
        <taxon>Discosea</taxon>
        <taxon>Flabellinia</taxon>
        <taxon>Vannellidae</taxon>
        <taxon>Vannella</taxon>
    </lineage>
</organism>
<evidence type="ECO:0000313" key="1">
    <source>
        <dbReference type="EMBL" id="CAE2205779.1"/>
    </source>
</evidence>
<reference evidence="1" key="1">
    <citation type="submission" date="2021-01" db="EMBL/GenBank/DDBJ databases">
        <authorList>
            <person name="Corre E."/>
            <person name="Pelletier E."/>
            <person name="Niang G."/>
            <person name="Scheremetjew M."/>
            <person name="Finn R."/>
            <person name="Kale V."/>
            <person name="Holt S."/>
            <person name="Cochrane G."/>
            <person name="Meng A."/>
            <person name="Brown T."/>
            <person name="Cohen L."/>
        </authorList>
    </citation>
    <scope>NUCLEOTIDE SEQUENCE</scope>
    <source>
        <strain evidence="1">DIVA3 518/3/11/1/6</strain>
    </source>
</reference>
<dbReference type="AlphaFoldDB" id="A0A7S4HPZ5"/>
<dbReference type="Gene3D" id="3.40.50.720">
    <property type="entry name" value="NAD(P)-binding Rossmann-like Domain"/>
    <property type="match status" value="1"/>
</dbReference>
<name>A0A7S4HPZ5_9EUKA</name>
<protein>
    <submittedName>
        <fullName evidence="1">Uncharacterized protein</fullName>
    </submittedName>
</protein>
<dbReference type="EMBL" id="HBKP01004438">
    <property type="protein sequence ID" value="CAE2205779.1"/>
    <property type="molecule type" value="Transcribed_RNA"/>
</dbReference>
<dbReference type="InterPro" id="IPR036291">
    <property type="entry name" value="NAD(P)-bd_dom_sf"/>
</dbReference>
<proteinExistence type="predicted"/>